<keyword evidence="6 8" id="KW-0648">Protein biosynthesis</keyword>
<dbReference type="Pfam" id="PF00152">
    <property type="entry name" value="tRNA-synt_2"/>
    <property type="match status" value="1"/>
</dbReference>
<dbReference type="SUPFAM" id="SSF50249">
    <property type="entry name" value="Nucleic acid-binding proteins"/>
    <property type="match status" value="1"/>
</dbReference>
<dbReference type="FunFam" id="3.30.930.10:FF:000016">
    <property type="entry name" value="Asparagine--tRNA ligase"/>
    <property type="match status" value="1"/>
</dbReference>
<comment type="caution">
    <text evidence="10">The sequence shown here is derived from an EMBL/GenBank/DDBJ whole genome shotgun (WGS) entry which is preliminary data.</text>
</comment>
<dbReference type="PRINTS" id="PR01042">
    <property type="entry name" value="TRNASYNTHASP"/>
</dbReference>
<proteinExistence type="inferred from homology"/>
<sequence length="467" mass="52714">MSVIAPITDVLQGKIAVGSIVTVQGWIRTRRDSKAGISFLAIYDGSCFNPIQAVVENTLANYQEEVLKLTTGCSVAVTGKVVESPGQGQQFELQATALKVFGFVEDPETYPMAAKRHSIEYLREVAHLRARTNIVGAITRIRHTLAQAIHQFFDERGFFWISTPIITASDTEGAGEMFRVSTLDLVNLPKTEAGNIDFDKDFFGKEAFLTVSGQLNAETYACALSKVYTFGPTFRAENSNTTRHLAEFWMMEPEVAFADLNDVAKLSEDLLKYVFKTVLEKRFDDMQFFAEHVDKEAITRLENFVSSDFAQIDYTDAITILQNCDASFENPVSWGIDLASEHERYLAEKHFKAPVVVKNYPKDIKAFYMRMNEDGKTVAAMDVLAPGIGEIIGGSQREERLDMLDIRMQEMGLNKEDYWWYRDLRRYGTVPHAGFGLGFERLIVYITGVQNVRDVIPFPRTPRNANF</sequence>
<evidence type="ECO:0000256" key="7">
    <source>
        <dbReference type="ARBA" id="ARBA00023146"/>
    </source>
</evidence>
<dbReference type="InterPro" id="IPR006195">
    <property type="entry name" value="aa-tRNA-synth_II"/>
</dbReference>
<evidence type="ECO:0000313" key="10">
    <source>
        <dbReference type="EMBL" id="RKS84708.1"/>
    </source>
</evidence>
<dbReference type="RefSeq" id="WP_121145559.1">
    <property type="nucleotide sequence ID" value="NZ_RBWY01000004.1"/>
</dbReference>
<evidence type="ECO:0000313" key="11">
    <source>
        <dbReference type="Proteomes" id="UP000278542"/>
    </source>
</evidence>
<dbReference type="Gene3D" id="2.40.50.140">
    <property type="entry name" value="Nucleic acid-binding proteins"/>
    <property type="match status" value="1"/>
</dbReference>
<keyword evidence="3 8" id="KW-0436">Ligase</keyword>
<evidence type="ECO:0000256" key="2">
    <source>
        <dbReference type="ARBA" id="ARBA00022490"/>
    </source>
</evidence>
<accession>A0A495RCG5</accession>
<dbReference type="Proteomes" id="UP000278542">
    <property type="component" value="Unassembled WGS sequence"/>
</dbReference>
<dbReference type="PANTHER" id="PTHR22594">
    <property type="entry name" value="ASPARTYL/LYSYL-TRNA SYNTHETASE"/>
    <property type="match status" value="1"/>
</dbReference>
<feature type="domain" description="Aminoacyl-transfer RNA synthetases class-II family profile" evidence="9">
    <location>
        <begin position="140"/>
        <end position="457"/>
    </location>
</feature>
<dbReference type="InterPro" id="IPR002312">
    <property type="entry name" value="Asp/Asn-tRNA-synth_IIb"/>
</dbReference>
<dbReference type="SUPFAM" id="SSF55681">
    <property type="entry name" value="Class II aaRS and biotin synthetases"/>
    <property type="match status" value="1"/>
</dbReference>
<evidence type="ECO:0000256" key="5">
    <source>
        <dbReference type="ARBA" id="ARBA00022840"/>
    </source>
</evidence>
<dbReference type="EC" id="6.1.1.22" evidence="8"/>
<dbReference type="GO" id="GO:0006421">
    <property type="term" value="P:asparaginyl-tRNA aminoacylation"/>
    <property type="evidence" value="ECO:0007669"/>
    <property type="project" value="UniProtKB-UniRule"/>
</dbReference>
<evidence type="ECO:0000259" key="9">
    <source>
        <dbReference type="PROSITE" id="PS50862"/>
    </source>
</evidence>
<comment type="catalytic activity">
    <reaction evidence="8">
        <text>tRNA(Asn) + L-asparagine + ATP = L-asparaginyl-tRNA(Asn) + AMP + diphosphate + H(+)</text>
        <dbReference type="Rhea" id="RHEA:11180"/>
        <dbReference type="Rhea" id="RHEA-COMP:9659"/>
        <dbReference type="Rhea" id="RHEA-COMP:9674"/>
        <dbReference type="ChEBI" id="CHEBI:15378"/>
        <dbReference type="ChEBI" id="CHEBI:30616"/>
        <dbReference type="ChEBI" id="CHEBI:33019"/>
        <dbReference type="ChEBI" id="CHEBI:58048"/>
        <dbReference type="ChEBI" id="CHEBI:78442"/>
        <dbReference type="ChEBI" id="CHEBI:78515"/>
        <dbReference type="ChEBI" id="CHEBI:456215"/>
        <dbReference type="EC" id="6.1.1.22"/>
    </reaction>
</comment>
<keyword evidence="5 8" id="KW-0067">ATP-binding</keyword>
<evidence type="ECO:0000256" key="8">
    <source>
        <dbReference type="HAMAP-Rule" id="MF_00534"/>
    </source>
</evidence>
<name>A0A495RCG5_9GAMM</name>
<dbReference type="GO" id="GO:0005737">
    <property type="term" value="C:cytoplasm"/>
    <property type="evidence" value="ECO:0007669"/>
    <property type="project" value="UniProtKB-SubCell"/>
</dbReference>
<dbReference type="InterPro" id="IPR004364">
    <property type="entry name" value="Aa-tRNA-synt_II"/>
</dbReference>
<dbReference type="CDD" id="cd04318">
    <property type="entry name" value="EcAsnRS_like_N"/>
    <property type="match status" value="1"/>
</dbReference>
<dbReference type="HAMAP" id="MF_00534">
    <property type="entry name" value="Asn_tRNA_synth"/>
    <property type="match status" value="1"/>
</dbReference>
<keyword evidence="11" id="KW-1185">Reference proteome</keyword>
<evidence type="ECO:0000256" key="4">
    <source>
        <dbReference type="ARBA" id="ARBA00022741"/>
    </source>
</evidence>
<evidence type="ECO:0000256" key="1">
    <source>
        <dbReference type="ARBA" id="ARBA00008226"/>
    </source>
</evidence>
<dbReference type="GO" id="GO:0005524">
    <property type="term" value="F:ATP binding"/>
    <property type="evidence" value="ECO:0007669"/>
    <property type="project" value="UniProtKB-UniRule"/>
</dbReference>
<keyword evidence="2 8" id="KW-0963">Cytoplasm</keyword>
<dbReference type="InterPro" id="IPR012340">
    <property type="entry name" value="NA-bd_OB-fold"/>
</dbReference>
<evidence type="ECO:0000256" key="3">
    <source>
        <dbReference type="ARBA" id="ARBA00022598"/>
    </source>
</evidence>
<gene>
    <name evidence="8" type="primary">asnS</name>
    <name evidence="10" type="ORF">DES39_1922</name>
</gene>
<keyword evidence="4 8" id="KW-0547">Nucleotide-binding</keyword>
<dbReference type="OrthoDB" id="9762036at2"/>
<dbReference type="NCBIfam" id="TIGR00457">
    <property type="entry name" value="asnS"/>
    <property type="match status" value="1"/>
</dbReference>
<dbReference type="GO" id="GO:0003676">
    <property type="term" value="F:nucleic acid binding"/>
    <property type="evidence" value="ECO:0007669"/>
    <property type="project" value="InterPro"/>
</dbReference>
<comment type="subunit">
    <text evidence="8">Homodimer.</text>
</comment>
<keyword evidence="7 8" id="KW-0030">Aminoacyl-tRNA synthetase</keyword>
<dbReference type="InterPro" id="IPR004365">
    <property type="entry name" value="NA-bd_OB_tRNA"/>
</dbReference>
<comment type="subcellular location">
    <subcellularLocation>
        <location evidence="8">Cytoplasm</location>
    </subcellularLocation>
</comment>
<dbReference type="InterPro" id="IPR045864">
    <property type="entry name" value="aa-tRNA-synth_II/BPL/LPL"/>
</dbReference>
<protein>
    <recommendedName>
        <fullName evidence="8">Asparagine--tRNA ligase</fullName>
        <ecNumber evidence="8">6.1.1.22</ecNumber>
    </recommendedName>
    <alternativeName>
        <fullName evidence="8">Asparaginyl-tRNA synthetase</fullName>
        <shortName evidence="8">AsnRS</shortName>
    </alternativeName>
</protein>
<dbReference type="PROSITE" id="PS50862">
    <property type="entry name" value="AA_TRNA_LIGASE_II"/>
    <property type="match status" value="1"/>
</dbReference>
<dbReference type="AlphaFoldDB" id="A0A495RCG5"/>
<dbReference type="NCBIfam" id="NF003037">
    <property type="entry name" value="PRK03932.1"/>
    <property type="match status" value="1"/>
</dbReference>
<reference evidence="10 11" key="1">
    <citation type="submission" date="2018-10" db="EMBL/GenBank/DDBJ databases">
        <title>Genomic Encyclopedia of Type Strains, Phase IV (KMG-IV): sequencing the most valuable type-strain genomes for metagenomic binning, comparative biology and taxonomic classification.</title>
        <authorList>
            <person name="Goeker M."/>
        </authorList>
    </citation>
    <scope>NUCLEOTIDE SEQUENCE [LARGE SCALE GENOMIC DNA]</scope>
    <source>
        <strain evidence="10 11">DSM 22228</strain>
    </source>
</reference>
<dbReference type="Pfam" id="PF01336">
    <property type="entry name" value="tRNA_anti-codon"/>
    <property type="match status" value="1"/>
</dbReference>
<dbReference type="Gene3D" id="3.30.930.10">
    <property type="entry name" value="Bira Bifunctional Protein, Domain 2"/>
    <property type="match status" value="1"/>
</dbReference>
<dbReference type="InterPro" id="IPR004522">
    <property type="entry name" value="Asn-tRNA-ligase"/>
</dbReference>
<dbReference type="EMBL" id="RBWY01000004">
    <property type="protein sequence ID" value="RKS84708.1"/>
    <property type="molecule type" value="Genomic_DNA"/>
</dbReference>
<comment type="similarity">
    <text evidence="1 8">Belongs to the class-II aminoacyl-tRNA synthetase family.</text>
</comment>
<dbReference type="GO" id="GO:0004816">
    <property type="term" value="F:asparagine-tRNA ligase activity"/>
    <property type="evidence" value="ECO:0007669"/>
    <property type="project" value="UniProtKB-UniRule"/>
</dbReference>
<dbReference type="CDD" id="cd00776">
    <property type="entry name" value="AsxRS_core"/>
    <property type="match status" value="1"/>
</dbReference>
<evidence type="ECO:0000256" key="6">
    <source>
        <dbReference type="ARBA" id="ARBA00022917"/>
    </source>
</evidence>
<dbReference type="PANTHER" id="PTHR22594:SF34">
    <property type="entry name" value="ASPARAGINE--TRNA LIGASE, MITOCHONDRIAL-RELATED"/>
    <property type="match status" value="1"/>
</dbReference>
<organism evidence="10 11">
    <name type="scientific">Orbus hercynius</name>
    <dbReference type="NCBI Taxonomy" id="593135"/>
    <lineage>
        <taxon>Bacteria</taxon>
        <taxon>Pseudomonadati</taxon>
        <taxon>Pseudomonadota</taxon>
        <taxon>Gammaproteobacteria</taxon>
        <taxon>Orbales</taxon>
        <taxon>Orbaceae</taxon>
        <taxon>Orbus</taxon>
    </lineage>
</organism>